<accession>A0A1H2T1R2</accession>
<dbReference type="STRING" id="1545044.SAMN05444276_101814"/>
<sequence>MPQGRAAHADVRGRWARPCGRAQGPGAGAPVRCRARGRGGEPPSGRPQPLFAPPRAPRCKALGRRFSRPPRTPYGDPGAPPPYARGPDAAGDSVPGPAPTVPSRRSLRRRTPCRPPRDAAHLGLDTNIPAGGIPQCHPRCPGAGRRAQTLPARRAPQPTAAAGRQPHTAGATSASARRIPNSAKPDARAHATGGTSTTGTPARALTACATEPSTRSMARSRRSPMTMADAPSRSAAARICSSASP</sequence>
<protein>
    <submittedName>
        <fullName evidence="2">Uncharacterized protein</fullName>
    </submittedName>
</protein>
<evidence type="ECO:0000256" key="1">
    <source>
        <dbReference type="SAM" id="MobiDB-lite"/>
    </source>
</evidence>
<evidence type="ECO:0000313" key="2">
    <source>
        <dbReference type="EMBL" id="SDW37798.1"/>
    </source>
</evidence>
<feature type="compositionally biased region" description="Low complexity" evidence="1">
    <location>
        <begin position="190"/>
        <end position="204"/>
    </location>
</feature>
<dbReference type="AlphaFoldDB" id="A0A1H2T1R2"/>
<proteinExistence type="predicted"/>
<feature type="compositionally biased region" description="Pro residues" evidence="1">
    <location>
        <begin position="44"/>
        <end position="56"/>
    </location>
</feature>
<keyword evidence="3" id="KW-1185">Reference proteome</keyword>
<reference evidence="3" key="1">
    <citation type="submission" date="2016-10" db="EMBL/GenBank/DDBJ databases">
        <authorList>
            <person name="Varghese N."/>
            <person name="Submissions S."/>
        </authorList>
    </citation>
    <scope>NUCLEOTIDE SEQUENCE [LARGE SCALE GENOMIC DNA]</scope>
    <source>
        <strain evidence="3">DSM 29303</strain>
    </source>
</reference>
<dbReference type="Proteomes" id="UP000182944">
    <property type="component" value="Unassembled WGS sequence"/>
</dbReference>
<evidence type="ECO:0000313" key="3">
    <source>
        <dbReference type="Proteomes" id="UP000182944"/>
    </source>
</evidence>
<organism evidence="2 3">
    <name type="scientific">Paracoccus sanguinis</name>
    <dbReference type="NCBI Taxonomy" id="1545044"/>
    <lineage>
        <taxon>Bacteria</taxon>
        <taxon>Pseudomonadati</taxon>
        <taxon>Pseudomonadota</taxon>
        <taxon>Alphaproteobacteria</taxon>
        <taxon>Rhodobacterales</taxon>
        <taxon>Paracoccaceae</taxon>
        <taxon>Paracoccus</taxon>
    </lineage>
</organism>
<feature type="compositionally biased region" description="Low complexity" evidence="1">
    <location>
        <begin position="151"/>
        <end position="166"/>
    </location>
</feature>
<dbReference type="EMBL" id="FNNA01000001">
    <property type="protein sequence ID" value="SDW37798.1"/>
    <property type="molecule type" value="Genomic_DNA"/>
</dbReference>
<feature type="region of interest" description="Disordered" evidence="1">
    <location>
        <begin position="1"/>
        <end position="245"/>
    </location>
</feature>
<name>A0A1H2T1R2_9RHOB</name>
<feature type="compositionally biased region" description="Basic residues" evidence="1">
    <location>
        <begin position="57"/>
        <end position="68"/>
    </location>
</feature>
<feature type="compositionally biased region" description="Low complexity" evidence="1">
    <location>
        <begin position="230"/>
        <end position="245"/>
    </location>
</feature>
<gene>
    <name evidence="2" type="ORF">SAMN05444276_101814</name>
</gene>